<name>A0ABR5APW7_BACBA</name>
<sequence>MRVCWQLKLEGVERQLLLNKNHLQFAEKKRIKIKKVRLYIK</sequence>
<keyword evidence="2" id="KW-1185">Reference proteome</keyword>
<dbReference type="EMBL" id="JXLP01000024">
    <property type="protein sequence ID" value="KIL74215.1"/>
    <property type="molecule type" value="Genomic_DNA"/>
</dbReference>
<proteinExistence type="predicted"/>
<organism evidence="1 2">
    <name type="scientific">Bacillus badius</name>
    <dbReference type="NCBI Taxonomy" id="1455"/>
    <lineage>
        <taxon>Bacteria</taxon>
        <taxon>Bacillati</taxon>
        <taxon>Bacillota</taxon>
        <taxon>Bacilli</taxon>
        <taxon>Bacillales</taxon>
        <taxon>Bacillaceae</taxon>
        <taxon>Pseudobacillus</taxon>
    </lineage>
</organism>
<evidence type="ECO:0008006" key="3">
    <source>
        <dbReference type="Google" id="ProtNLM"/>
    </source>
</evidence>
<accession>A0ABR5APW7</accession>
<reference evidence="1 2" key="1">
    <citation type="submission" date="2015-01" db="EMBL/GenBank/DDBJ databases">
        <title>Genome Assembly of Bacillus badius MTCC 1458.</title>
        <authorList>
            <person name="Verma A."/>
            <person name="Khatri I."/>
            <person name="Mual P."/>
            <person name="Subramanian S."/>
            <person name="Krishnamurthi S."/>
        </authorList>
    </citation>
    <scope>NUCLEOTIDE SEQUENCE [LARGE SCALE GENOMIC DNA]</scope>
    <source>
        <strain evidence="1 2">MTCC 1458</strain>
    </source>
</reference>
<evidence type="ECO:0000313" key="1">
    <source>
        <dbReference type="EMBL" id="KIL74215.1"/>
    </source>
</evidence>
<protein>
    <recommendedName>
        <fullName evidence="3">Mobile element protein</fullName>
    </recommendedName>
</protein>
<dbReference type="Proteomes" id="UP000031982">
    <property type="component" value="Unassembled WGS sequence"/>
</dbReference>
<gene>
    <name evidence="1" type="ORF">SD77_2870</name>
</gene>
<evidence type="ECO:0000313" key="2">
    <source>
        <dbReference type="Proteomes" id="UP000031982"/>
    </source>
</evidence>
<comment type="caution">
    <text evidence="1">The sequence shown here is derived from an EMBL/GenBank/DDBJ whole genome shotgun (WGS) entry which is preliminary data.</text>
</comment>